<organism evidence="1 2">
    <name type="scientific">Chitinophaga niastensis</name>
    <dbReference type="NCBI Taxonomy" id="536980"/>
    <lineage>
        <taxon>Bacteria</taxon>
        <taxon>Pseudomonadati</taxon>
        <taxon>Bacteroidota</taxon>
        <taxon>Chitinophagia</taxon>
        <taxon>Chitinophagales</taxon>
        <taxon>Chitinophagaceae</taxon>
        <taxon>Chitinophaga</taxon>
    </lineage>
</organism>
<gene>
    <name evidence="1" type="ORF">CLV51_102851</name>
</gene>
<reference evidence="1 2" key="1">
    <citation type="submission" date="2018-03" db="EMBL/GenBank/DDBJ databases">
        <title>Genomic Encyclopedia of Archaeal and Bacterial Type Strains, Phase II (KMG-II): from individual species to whole genera.</title>
        <authorList>
            <person name="Goeker M."/>
        </authorList>
    </citation>
    <scope>NUCLEOTIDE SEQUENCE [LARGE SCALE GENOMIC DNA]</scope>
    <source>
        <strain evidence="1 2">DSM 24859</strain>
    </source>
</reference>
<dbReference type="RefSeq" id="WP_158266991.1">
    <property type="nucleotide sequence ID" value="NZ_PYAW01000002.1"/>
</dbReference>
<evidence type="ECO:0000313" key="2">
    <source>
        <dbReference type="Proteomes" id="UP000240971"/>
    </source>
</evidence>
<evidence type="ECO:0000313" key="1">
    <source>
        <dbReference type="EMBL" id="PSL47991.1"/>
    </source>
</evidence>
<dbReference type="EMBL" id="PYAW01000002">
    <property type="protein sequence ID" value="PSL47991.1"/>
    <property type="molecule type" value="Genomic_DNA"/>
</dbReference>
<proteinExistence type="predicted"/>
<keyword evidence="2" id="KW-1185">Reference proteome</keyword>
<comment type="caution">
    <text evidence="1">The sequence shown here is derived from an EMBL/GenBank/DDBJ whole genome shotgun (WGS) entry which is preliminary data.</text>
</comment>
<accession>A0A2P8HP51</accession>
<dbReference type="AlphaFoldDB" id="A0A2P8HP51"/>
<name>A0A2P8HP51_CHINA</name>
<protein>
    <submittedName>
        <fullName evidence="1">Uncharacterized protein</fullName>
    </submittedName>
</protein>
<dbReference type="Proteomes" id="UP000240971">
    <property type="component" value="Unassembled WGS sequence"/>
</dbReference>
<sequence>MKKKNEKKMKLGSIKVAKLNISNEGKGINKDHTIFTTTTHRTYDC</sequence>